<accession>A0A5P0ZFH1</accession>
<organism evidence="1 2">
    <name type="scientific">Companilactobacillus mishanensis</name>
    <dbReference type="NCBI Taxonomy" id="2486008"/>
    <lineage>
        <taxon>Bacteria</taxon>
        <taxon>Bacillati</taxon>
        <taxon>Bacillota</taxon>
        <taxon>Bacilli</taxon>
        <taxon>Lactobacillales</taxon>
        <taxon>Lactobacillaceae</taxon>
        <taxon>Companilactobacillus</taxon>
    </lineage>
</organism>
<name>A0A5P0ZFH1_9LACO</name>
<sequence>MKNSMKKIITGSIIALGLLSTTGIATPIANAAATNEADNTAQYELPHVTRIETGNFYYEINKPIGFQTLSGISLLMLLNPDGIIRNSQVKVTMSDGTQLYQYDNENGFYVDASQVKTYVNVR</sequence>
<gene>
    <name evidence="1" type="ORF">FHL02_02045</name>
</gene>
<protein>
    <submittedName>
        <fullName evidence="1">Uncharacterized protein</fullName>
    </submittedName>
</protein>
<comment type="caution">
    <text evidence="1">The sequence shown here is derived from an EMBL/GenBank/DDBJ whole genome shotgun (WGS) entry which is preliminary data.</text>
</comment>
<evidence type="ECO:0000313" key="1">
    <source>
        <dbReference type="EMBL" id="MQS51794.1"/>
    </source>
</evidence>
<dbReference type="EMBL" id="VDFM01000002">
    <property type="protein sequence ID" value="MQS51794.1"/>
    <property type="molecule type" value="Genomic_DNA"/>
</dbReference>
<reference evidence="1 2" key="1">
    <citation type="journal article" date="2019" name="Syst. Appl. Microbiol.">
        <title>Polyphasic characterization of two novel Lactobacillus spp. isolated from blown salami packages: Description of Lactobacillus halodurans sp. nov. and Lactobacillus salsicarnum sp. nov.</title>
        <authorList>
            <person name="Schuster J.A."/>
            <person name="Klingl A."/>
            <person name="Vogel R.F."/>
            <person name="Ehrmann M.A."/>
        </authorList>
    </citation>
    <scope>NUCLEOTIDE SEQUENCE [LARGE SCALE GENOMIC DNA]</scope>
    <source>
        <strain evidence="1 2">TMW 1.2118</strain>
    </source>
</reference>
<dbReference type="AlphaFoldDB" id="A0A5P0ZFH1"/>
<evidence type="ECO:0000313" key="2">
    <source>
        <dbReference type="Proteomes" id="UP000380386"/>
    </source>
</evidence>
<dbReference type="RefSeq" id="WP_125703645.1">
    <property type="nucleotide sequence ID" value="NZ_JBHTOO010000029.1"/>
</dbReference>
<proteinExistence type="predicted"/>
<dbReference type="Proteomes" id="UP000380386">
    <property type="component" value="Unassembled WGS sequence"/>
</dbReference>
<dbReference type="OrthoDB" id="2291756at2"/>